<name>A0ABW2SQU6_9ACTN</name>
<dbReference type="EMBL" id="JBHTEE010000001">
    <property type="protein sequence ID" value="MFC7598658.1"/>
    <property type="molecule type" value="Genomic_DNA"/>
</dbReference>
<proteinExistence type="predicted"/>
<accession>A0ABW2SQU6</accession>
<sequence length="46" mass="4979">MATLPEPRLGTFAGLGEHLRQAIELKHATLPSYLTAPHSPDPERGT</sequence>
<keyword evidence="2" id="KW-1185">Reference proteome</keyword>
<evidence type="ECO:0000313" key="1">
    <source>
        <dbReference type="EMBL" id="MFC7598658.1"/>
    </source>
</evidence>
<evidence type="ECO:0000313" key="2">
    <source>
        <dbReference type="Proteomes" id="UP001596514"/>
    </source>
</evidence>
<reference evidence="2" key="1">
    <citation type="journal article" date="2019" name="Int. J. Syst. Evol. Microbiol.">
        <title>The Global Catalogue of Microorganisms (GCM) 10K type strain sequencing project: providing services to taxonomists for standard genome sequencing and annotation.</title>
        <authorList>
            <consortium name="The Broad Institute Genomics Platform"/>
            <consortium name="The Broad Institute Genome Sequencing Center for Infectious Disease"/>
            <person name="Wu L."/>
            <person name="Ma J."/>
        </authorList>
    </citation>
    <scope>NUCLEOTIDE SEQUENCE [LARGE SCALE GENOMIC DNA]</scope>
    <source>
        <strain evidence="2">JCM 10083</strain>
    </source>
</reference>
<evidence type="ECO:0008006" key="3">
    <source>
        <dbReference type="Google" id="ProtNLM"/>
    </source>
</evidence>
<comment type="caution">
    <text evidence="1">The sequence shown here is derived from an EMBL/GenBank/DDBJ whole genome shotgun (WGS) entry which is preliminary data.</text>
</comment>
<organism evidence="1 2">
    <name type="scientific">Streptosporangium amethystogenes subsp. fukuiense</name>
    <dbReference type="NCBI Taxonomy" id="698418"/>
    <lineage>
        <taxon>Bacteria</taxon>
        <taxon>Bacillati</taxon>
        <taxon>Actinomycetota</taxon>
        <taxon>Actinomycetes</taxon>
        <taxon>Streptosporangiales</taxon>
        <taxon>Streptosporangiaceae</taxon>
        <taxon>Streptosporangium</taxon>
    </lineage>
</organism>
<gene>
    <name evidence="1" type="ORF">ACFQVD_00910</name>
</gene>
<dbReference type="RefSeq" id="WP_343969412.1">
    <property type="nucleotide sequence ID" value="NZ_BAAAGK010000078.1"/>
</dbReference>
<protein>
    <recommendedName>
        <fullName evidence="3">Transposase</fullName>
    </recommendedName>
</protein>
<dbReference type="Proteomes" id="UP001596514">
    <property type="component" value="Unassembled WGS sequence"/>
</dbReference>